<feature type="signal peptide" evidence="9">
    <location>
        <begin position="1"/>
        <end position="16"/>
    </location>
</feature>
<dbReference type="OrthoDB" id="5600085at2759"/>
<feature type="domain" description="Copper-fist" evidence="10">
    <location>
        <begin position="22"/>
        <end position="49"/>
    </location>
</feature>
<evidence type="ECO:0000256" key="9">
    <source>
        <dbReference type="SAM" id="SignalP"/>
    </source>
</evidence>
<evidence type="ECO:0000256" key="1">
    <source>
        <dbReference type="ARBA" id="ARBA00004123"/>
    </source>
</evidence>
<dbReference type="GO" id="GO:0005634">
    <property type="term" value="C:nucleus"/>
    <property type="evidence" value="ECO:0007669"/>
    <property type="project" value="UniProtKB-SubCell"/>
</dbReference>
<keyword evidence="12" id="KW-1185">Reference proteome</keyword>
<gene>
    <name evidence="11" type="ORF">FN846DRAFT_949260</name>
</gene>
<feature type="chain" id="PRO_5023867799" description="Copper-fist domain-containing protein" evidence="9">
    <location>
        <begin position="17"/>
        <end position="622"/>
    </location>
</feature>
<dbReference type="InterPro" id="IPR051763">
    <property type="entry name" value="Copper_Homeo_Regul"/>
</dbReference>
<dbReference type="SMART" id="SM00412">
    <property type="entry name" value="Cu_FIST"/>
    <property type="match status" value="1"/>
</dbReference>
<comment type="caution">
    <text evidence="11">The sequence shown here is derived from an EMBL/GenBank/DDBJ whole genome shotgun (WGS) entry which is preliminary data.</text>
</comment>
<evidence type="ECO:0000313" key="11">
    <source>
        <dbReference type="EMBL" id="KAA8906115.1"/>
    </source>
</evidence>
<dbReference type="PANTHER" id="PTHR28088:SF9">
    <property type="entry name" value="TRANSCRIPTION FACTOR GRISEA, PUTATIVE (AFU_ORTHOLOGUE AFUA_1G13190)-RELATED"/>
    <property type="match status" value="1"/>
</dbReference>
<dbReference type="SMART" id="SM01090">
    <property type="entry name" value="Copper-fist"/>
    <property type="match status" value="1"/>
</dbReference>
<evidence type="ECO:0000256" key="4">
    <source>
        <dbReference type="ARBA" id="ARBA00023008"/>
    </source>
</evidence>
<dbReference type="GO" id="GO:0045944">
    <property type="term" value="P:positive regulation of transcription by RNA polymerase II"/>
    <property type="evidence" value="ECO:0007669"/>
    <property type="project" value="TreeGrafter"/>
</dbReference>
<dbReference type="InterPro" id="IPR001083">
    <property type="entry name" value="Cu_fist_DNA-bd_dom"/>
</dbReference>
<dbReference type="PANTHER" id="PTHR28088">
    <property type="entry name" value="TRANSCRIPTIONAL ACTIVATOR HAA1-RELATED"/>
    <property type="match status" value="1"/>
</dbReference>
<keyword evidence="6" id="KW-0804">Transcription</keyword>
<keyword evidence="7" id="KW-0539">Nucleus</keyword>
<keyword evidence="5" id="KW-0805">Transcription regulation</keyword>
<evidence type="ECO:0000256" key="6">
    <source>
        <dbReference type="ARBA" id="ARBA00023163"/>
    </source>
</evidence>
<dbReference type="GO" id="GO:0006878">
    <property type="term" value="P:intracellular copper ion homeostasis"/>
    <property type="evidence" value="ECO:0007669"/>
    <property type="project" value="TreeGrafter"/>
</dbReference>
<name>A0A5J5EX88_9PEZI</name>
<keyword evidence="2" id="KW-0479">Metal-binding</keyword>
<proteinExistence type="predicted"/>
<evidence type="ECO:0000256" key="5">
    <source>
        <dbReference type="ARBA" id="ARBA00023015"/>
    </source>
</evidence>
<dbReference type="GO" id="GO:0005507">
    <property type="term" value="F:copper ion binding"/>
    <property type="evidence" value="ECO:0007669"/>
    <property type="project" value="InterPro"/>
</dbReference>
<keyword evidence="4" id="KW-0186">Copper</keyword>
<comment type="subcellular location">
    <subcellularLocation>
        <location evidence="1">Nucleus</location>
    </subcellularLocation>
</comment>
<dbReference type="GO" id="GO:0006879">
    <property type="term" value="P:intracellular iron ion homeostasis"/>
    <property type="evidence" value="ECO:0007669"/>
    <property type="project" value="TreeGrafter"/>
</dbReference>
<dbReference type="SUPFAM" id="SSF57879">
    <property type="entry name" value="Zinc domain conserved in yeast copper-regulated transcription factors"/>
    <property type="match status" value="1"/>
</dbReference>
<evidence type="ECO:0000256" key="8">
    <source>
        <dbReference type="SAM" id="MobiDB-lite"/>
    </source>
</evidence>
<evidence type="ECO:0000313" key="12">
    <source>
        <dbReference type="Proteomes" id="UP000326924"/>
    </source>
</evidence>
<dbReference type="InterPro" id="IPR036395">
    <property type="entry name" value="Cu_fist_DNA-bd_dom_sf"/>
</dbReference>
<accession>A0A5J5EX88</accession>
<evidence type="ECO:0000256" key="3">
    <source>
        <dbReference type="ARBA" id="ARBA00022833"/>
    </source>
</evidence>
<evidence type="ECO:0000256" key="7">
    <source>
        <dbReference type="ARBA" id="ARBA00023242"/>
    </source>
</evidence>
<feature type="region of interest" description="Disordered" evidence="8">
    <location>
        <begin position="597"/>
        <end position="622"/>
    </location>
</feature>
<keyword evidence="9" id="KW-0732">Signal</keyword>
<dbReference type="EMBL" id="VXIS01000092">
    <property type="protein sequence ID" value="KAA8906115.1"/>
    <property type="molecule type" value="Genomic_DNA"/>
</dbReference>
<dbReference type="Pfam" id="PF00649">
    <property type="entry name" value="Copper-fist"/>
    <property type="match status" value="1"/>
</dbReference>
<dbReference type="Gene3D" id="3.90.430.10">
    <property type="entry name" value="Copper fist DNA-binding domain"/>
    <property type="match status" value="1"/>
</dbReference>
<feature type="compositionally biased region" description="Low complexity" evidence="8">
    <location>
        <begin position="407"/>
        <end position="421"/>
    </location>
</feature>
<evidence type="ECO:0000259" key="10">
    <source>
        <dbReference type="PROSITE" id="PS50073"/>
    </source>
</evidence>
<evidence type="ECO:0000256" key="2">
    <source>
        <dbReference type="ARBA" id="ARBA00022723"/>
    </source>
</evidence>
<dbReference type="InParanoid" id="A0A5J5EX88"/>
<organism evidence="11 12">
    <name type="scientific">Sphaerosporella brunnea</name>
    <dbReference type="NCBI Taxonomy" id="1250544"/>
    <lineage>
        <taxon>Eukaryota</taxon>
        <taxon>Fungi</taxon>
        <taxon>Dikarya</taxon>
        <taxon>Ascomycota</taxon>
        <taxon>Pezizomycotina</taxon>
        <taxon>Pezizomycetes</taxon>
        <taxon>Pezizales</taxon>
        <taxon>Pyronemataceae</taxon>
        <taxon>Sphaerosporella</taxon>
    </lineage>
</organism>
<dbReference type="GO" id="GO:0000978">
    <property type="term" value="F:RNA polymerase II cis-regulatory region sequence-specific DNA binding"/>
    <property type="evidence" value="ECO:0007669"/>
    <property type="project" value="TreeGrafter"/>
</dbReference>
<feature type="region of interest" description="Disordered" evidence="8">
    <location>
        <begin position="384"/>
        <end position="445"/>
    </location>
</feature>
<sequence length="622" mass="65633">MALDVWLLAGSWLTSGSPRSYSCTKGHRSSKCTHFDRILYKVRKPGRPLNNCPHVLPDSIPPGTFVNTSSESMANGQPPKEPCNCKNDLVQVAIPKVKSCSCLKPEVVSTIQPTPPAILEQNDGVKKGRIAKRPTARRKKSTVSEEAAEAIRSEVIKVDPVSEKSGTTMDADANGINGVSGDKSGWQGFSGLIDPLPQQQGVNVIKPIPQDHHTNQPFGPPNVVTSGLNNYWPSSASPLVSPAIGSLDHLSLSQNGNAPFSSPTSAFNPPYGHIQNGHSTSGFIDPFPKPQNFYGHVSSNLSTMPQTSVAMFSAQPQYTPISHLNMSMGEKTNGDMKAAAPSAIQPPIASEANVVTHLTQLEWSFIQQARAAGTDLTELSKTIGGPMGFIPLRKPSVSNGNSEDSHSSTANSSYSNSANSSPRATTGSCCSGKIKSPPPPPINSGGCCSGKQRNPEEFSVSNTPGSPRCKCGDACRCVPCADHPHNPAMIEHIRQNMALMEATPQGLYDPVLGRVHSGFSPEGLPYDAYYDDGDDGAQHESMGDLADFVIADYRYGSECRQGNGGCKCGEGCACIGCLTHGGHDGLIVDLSSTTTSAAAESAEGANSSSSTTSSSEHEADRI</sequence>
<dbReference type="PROSITE" id="PS50073">
    <property type="entry name" value="COPPER_FIST_2"/>
    <property type="match status" value="1"/>
</dbReference>
<protein>
    <recommendedName>
        <fullName evidence="10">Copper-fist domain-containing protein</fullName>
    </recommendedName>
</protein>
<dbReference type="AlphaFoldDB" id="A0A5J5EX88"/>
<keyword evidence="3" id="KW-0862">Zinc</keyword>
<dbReference type="Proteomes" id="UP000326924">
    <property type="component" value="Unassembled WGS sequence"/>
</dbReference>
<feature type="compositionally biased region" description="Low complexity" evidence="8">
    <location>
        <begin position="597"/>
        <end position="614"/>
    </location>
</feature>
<reference evidence="11 12" key="1">
    <citation type="submission" date="2019-09" db="EMBL/GenBank/DDBJ databases">
        <title>Draft genome of the ectomycorrhizal ascomycete Sphaerosporella brunnea.</title>
        <authorList>
            <consortium name="DOE Joint Genome Institute"/>
            <person name="Benucci G.M."/>
            <person name="Marozzi G."/>
            <person name="Antonielli L."/>
            <person name="Sanchez S."/>
            <person name="Marco P."/>
            <person name="Wang X."/>
            <person name="Falini L.B."/>
            <person name="Barry K."/>
            <person name="Haridas S."/>
            <person name="Lipzen A."/>
            <person name="Labutti K."/>
            <person name="Grigoriev I.V."/>
            <person name="Murat C."/>
            <person name="Martin F."/>
            <person name="Albertini E."/>
            <person name="Donnini D."/>
            <person name="Bonito G."/>
        </authorList>
    </citation>
    <scope>NUCLEOTIDE SEQUENCE [LARGE SCALE GENOMIC DNA]</scope>
    <source>
        <strain evidence="11 12">Sb_GMNB300</strain>
    </source>
</reference>
<dbReference type="GO" id="GO:0000981">
    <property type="term" value="F:DNA-binding transcription factor activity, RNA polymerase II-specific"/>
    <property type="evidence" value="ECO:0007669"/>
    <property type="project" value="TreeGrafter"/>
</dbReference>